<dbReference type="InterPro" id="IPR003594">
    <property type="entry name" value="HATPase_dom"/>
</dbReference>
<dbReference type="PROSITE" id="PS50110">
    <property type="entry name" value="RESPONSE_REGULATORY"/>
    <property type="match status" value="1"/>
</dbReference>
<evidence type="ECO:0000259" key="7">
    <source>
        <dbReference type="PROSITE" id="PS50110"/>
    </source>
</evidence>
<dbReference type="Pfam" id="PF00072">
    <property type="entry name" value="Response_reg"/>
    <property type="match status" value="1"/>
</dbReference>
<proteinExistence type="predicted"/>
<feature type="domain" description="Response regulatory" evidence="7">
    <location>
        <begin position="532"/>
        <end position="648"/>
    </location>
</feature>
<evidence type="ECO:0000256" key="3">
    <source>
        <dbReference type="ARBA" id="ARBA00022553"/>
    </source>
</evidence>
<dbReference type="InterPro" id="IPR036890">
    <property type="entry name" value="HATPase_C_sf"/>
</dbReference>
<gene>
    <name evidence="10" type="ORF">U0042_27040</name>
</gene>
<dbReference type="InterPro" id="IPR001789">
    <property type="entry name" value="Sig_transdc_resp-reg_receiver"/>
</dbReference>
<dbReference type="SMART" id="SM00086">
    <property type="entry name" value="PAC"/>
    <property type="match status" value="2"/>
</dbReference>
<dbReference type="SUPFAM" id="SSF55785">
    <property type="entry name" value="PYP-like sensor domain (PAS domain)"/>
    <property type="match status" value="2"/>
</dbReference>
<dbReference type="InterPro" id="IPR036097">
    <property type="entry name" value="HisK_dim/P_sf"/>
</dbReference>
<keyword evidence="3 4" id="KW-0597">Phosphoprotein</keyword>
<dbReference type="Pfam" id="PF00512">
    <property type="entry name" value="HisKA"/>
    <property type="match status" value="1"/>
</dbReference>
<comment type="catalytic activity">
    <reaction evidence="1">
        <text>ATP + protein L-histidine = ADP + protein N-phospho-L-histidine.</text>
        <dbReference type="EC" id="2.7.13.3"/>
    </reaction>
</comment>
<feature type="domain" description="Histidine kinase" evidence="6">
    <location>
        <begin position="293"/>
        <end position="511"/>
    </location>
</feature>
<feature type="region of interest" description="Disordered" evidence="5">
    <location>
        <begin position="1"/>
        <end position="25"/>
    </location>
</feature>
<dbReference type="InterPro" id="IPR005467">
    <property type="entry name" value="His_kinase_dom"/>
</dbReference>
<dbReference type="PROSITE" id="PS50112">
    <property type="entry name" value="PAS"/>
    <property type="match status" value="2"/>
</dbReference>
<dbReference type="CDD" id="cd17580">
    <property type="entry name" value="REC_2_DhkD-like"/>
    <property type="match status" value="1"/>
</dbReference>
<dbReference type="Pfam" id="PF02518">
    <property type="entry name" value="HATPase_c"/>
    <property type="match status" value="1"/>
</dbReference>
<dbReference type="SUPFAM" id="SSF52172">
    <property type="entry name" value="CheY-like"/>
    <property type="match status" value="1"/>
</dbReference>
<evidence type="ECO:0000256" key="5">
    <source>
        <dbReference type="SAM" id="MobiDB-lite"/>
    </source>
</evidence>
<accession>A0ABZ0WJZ8</accession>
<dbReference type="Gene3D" id="3.30.565.10">
    <property type="entry name" value="Histidine kinase-like ATPase, C-terminal domain"/>
    <property type="match status" value="1"/>
</dbReference>
<sequence>MDVMTDHPSRPHAGHSAQSSGAAPTGDVDGRFEAVVYSIEDYAVFLLDRNGFVTSWNRGARRIEGYEAEDIVGQHFSRFYTREAVARNWPTYELEQATLTGRFEDEGWRVRKDGTTFWANVVITAIRNRRGELTGFAKIVRDLTDRRRQMDALRQSEERLRLLIESVNDHAIFMLDPTGQVVSWNSGATNIHGYLPAEIIGRHFSTFYVPEDIAADKPRRNLETAKRRGRFVDEGWRMRKDGSMFWANVTLTTVYDADRRLTGFAKVTRDMTESRRRDELERSGQRMRDFLATLAHELRNPLAPVRNAISSMQMEPDVPPVVARSRDLIDRQIAHLSRLVDDLLDVGRITSGKIELRQALVNLGDVIGNAIEAARPFTAGRGQTVDVHMPVQPVMLRGDMTRLVQVFQNLLHNAAKFSPADSRIAIDVEVEARTVEIRIRDLGRGIRQEALESIFDLFTQERTGQDALDEGLGIGLTLCRSLVELHGGTISAMSHGHGTGSTFIVRLPRGLGEPAEAPTAPPVSETPDAHLRVLVVDDNHDSADSLAMLLELKGHDVRVAYDGAAALDQAERFVPHVALIDIAMPKMDGYAALRVLRRRPELADTYFAAMTGFGQQSDIALSREAGFDMHLVKPVDPTLFDELLSLAAKRQAARQTPSAR</sequence>
<evidence type="ECO:0000259" key="6">
    <source>
        <dbReference type="PROSITE" id="PS50109"/>
    </source>
</evidence>
<evidence type="ECO:0000259" key="9">
    <source>
        <dbReference type="PROSITE" id="PS50113"/>
    </source>
</evidence>
<feature type="compositionally biased region" description="Low complexity" evidence="5">
    <location>
        <begin position="14"/>
        <end position="23"/>
    </location>
</feature>
<dbReference type="InterPro" id="IPR035965">
    <property type="entry name" value="PAS-like_dom_sf"/>
</dbReference>
<dbReference type="PANTHER" id="PTHR43547:SF2">
    <property type="entry name" value="HYBRID SIGNAL TRANSDUCTION HISTIDINE KINASE C"/>
    <property type="match status" value="1"/>
</dbReference>
<dbReference type="Gene3D" id="1.10.287.130">
    <property type="match status" value="1"/>
</dbReference>
<evidence type="ECO:0000256" key="2">
    <source>
        <dbReference type="ARBA" id="ARBA00012438"/>
    </source>
</evidence>
<evidence type="ECO:0000256" key="4">
    <source>
        <dbReference type="PROSITE-ProRule" id="PRU00169"/>
    </source>
</evidence>
<dbReference type="EC" id="2.7.13.3" evidence="2"/>
<dbReference type="SMART" id="SM00091">
    <property type="entry name" value="PAS"/>
    <property type="match status" value="2"/>
</dbReference>
<evidence type="ECO:0000313" key="10">
    <source>
        <dbReference type="EMBL" id="WQD77658.1"/>
    </source>
</evidence>
<feature type="domain" description="PAS" evidence="8">
    <location>
        <begin position="156"/>
        <end position="229"/>
    </location>
</feature>
<dbReference type="InterPro" id="IPR000700">
    <property type="entry name" value="PAS-assoc_C"/>
</dbReference>
<dbReference type="InterPro" id="IPR004358">
    <property type="entry name" value="Sig_transdc_His_kin-like_C"/>
</dbReference>
<dbReference type="PRINTS" id="PR00344">
    <property type="entry name" value="BCTRLSENSOR"/>
</dbReference>
<dbReference type="SUPFAM" id="SSF55874">
    <property type="entry name" value="ATPase domain of HSP90 chaperone/DNA topoisomerase II/histidine kinase"/>
    <property type="match status" value="1"/>
</dbReference>
<dbReference type="PANTHER" id="PTHR43547">
    <property type="entry name" value="TWO-COMPONENT HISTIDINE KINASE"/>
    <property type="match status" value="1"/>
</dbReference>
<dbReference type="SMART" id="SM00388">
    <property type="entry name" value="HisKA"/>
    <property type="match status" value="1"/>
</dbReference>
<dbReference type="EMBL" id="CP139965">
    <property type="protein sequence ID" value="WQD77658.1"/>
    <property type="molecule type" value="Genomic_DNA"/>
</dbReference>
<keyword evidence="11" id="KW-1185">Reference proteome</keyword>
<dbReference type="InterPro" id="IPR000014">
    <property type="entry name" value="PAS"/>
</dbReference>
<feature type="domain" description="PAC" evidence="9">
    <location>
        <begin position="231"/>
        <end position="283"/>
    </location>
</feature>
<protein>
    <recommendedName>
        <fullName evidence="2">histidine kinase</fullName>
        <ecNumber evidence="2">2.7.13.3</ecNumber>
    </recommendedName>
</protein>
<dbReference type="Proteomes" id="UP001325479">
    <property type="component" value="Chromosome"/>
</dbReference>
<feature type="domain" description="PAS" evidence="8">
    <location>
        <begin position="44"/>
        <end position="74"/>
    </location>
</feature>
<dbReference type="PROSITE" id="PS50109">
    <property type="entry name" value="HIS_KIN"/>
    <property type="match status" value="1"/>
</dbReference>
<dbReference type="SUPFAM" id="SSF47384">
    <property type="entry name" value="Homodimeric domain of signal transducing histidine kinase"/>
    <property type="match status" value="1"/>
</dbReference>
<organism evidence="10 11">
    <name type="scientific">Paraburkholderia kururiensis</name>
    <dbReference type="NCBI Taxonomy" id="984307"/>
    <lineage>
        <taxon>Bacteria</taxon>
        <taxon>Pseudomonadati</taxon>
        <taxon>Pseudomonadota</taxon>
        <taxon>Betaproteobacteria</taxon>
        <taxon>Burkholderiales</taxon>
        <taxon>Burkholderiaceae</taxon>
        <taxon>Paraburkholderia</taxon>
    </lineage>
</organism>
<dbReference type="Gene3D" id="3.40.50.2300">
    <property type="match status" value="1"/>
</dbReference>
<dbReference type="SMART" id="SM00448">
    <property type="entry name" value="REC"/>
    <property type="match status" value="1"/>
</dbReference>
<dbReference type="NCBIfam" id="TIGR00229">
    <property type="entry name" value="sensory_box"/>
    <property type="match status" value="2"/>
</dbReference>
<dbReference type="CDD" id="cd00130">
    <property type="entry name" value="PAS"/>
    <property type="match status" value="2"/>
</dbReference>
<feature type="domain" description="PAC" evidence="9">
    <location>
        <begin position="103"/>
        <end position="155"/>
    </location>
</feature>
<dbReference type="Gene3D" id="3.30.450.20">
    <property type="entry name" value="PAS domain"/>
    <property type="match status" value="2"/>
</dbReference>
<dbReference type="Pfam" id="PF13426">
    <property type="entry name" value="PAS_9"/>
    <property type="match status" value="2"/>
</dbReference>
<dbReference type="CDD" id="cd00082">
    <property type="entry name" value="HisKA"/>
    <property type="match status" value="1"/>
</dbReference>
<feature type="modified residue" description="4-aspartylphosphate" evidence="4">
    <location>
        <position position="581"/>
    </location>
</feature>
<name>A0ABZ0WJZ8_9BURK</name>
<evidence type="ECO:0000256" key="1">
    <source>
        <dbReference type="ARBA" id="ARBA00000085"/>
    </source>
</evidence>
<dbReference type="SMART" id="SM00387">
    <property type="entry name" value="HATPase_c"/>
    <property type="match status" value="1"/>
</dbReference>
<dbReference type="InterPro" id="IPR011006">
    <property type="entry name" value="CheY-like_superfamily"/>
</dbReference>
<dbReference type="InterPro" id="IPR003661">
    <property type="entry name" value="HisK_dim/P_dom"/>
</dbReference>
<dbReference type="InterPro" id="IPR001610">
    <property type="entry name" value="PAC"/>
</dbReference>
<reference evidence="10 11" key="1">
    <citation type="submission" date="2023-12" db="EMBL/GenBank/DDBJ databases">
        <title>Genome sequencing and assembly of bacterial species from a model synthetic community.</title>
        <authorList>
            <person name="Hogle S.L."/>
        </authorList>
    </citation>
    <scope>NUCLEOTIDE SEQUENCE [LARGE SCALE GENOMIC DNA]</scope>
    <source>
        <strain evidence="10 11">HAMBI 2494</strain>
    </source>
</reference>
<evidence type="ECO:0000259" key="8">
    <source>
        <dbReference type="PROSITE" id="PS50112"/>
    </source>
</evidence>
<evidence type="ECO:0000313" key="11">
    <source>
        <dbReference type="Proteomes" id="UP001325479"/>
    </source>
</evidence>
<dbReference type="PROSITE" id="PS50113">
    <property type="entry name" value="PAC"/>
    <property type="match status" value="2"/>
</dbReference>